<gene>
    <name evidence="1" type="ORF">IDM40_02085</name>
</gene>
<protein>
    <submittedName>
        <fullName evidence="1">Uncharacterized protein</fullName>
    </submittedName>
</protein>
<organism evidence="1 2">
    <name type="scientific">Nocardiopsis coralli</name>
    <dbReference type="NCBI Taxonomy" id="2772213"/>
    <lineage>
        <taxon>Bacteria</taxon>
        <taxon>Bacillati</taxon>
        <taxon>Actinomycetota</taxon>
        <taxon>Actinomycetes</taxon>
        <taxon>Streptosporangiales</taxon>
        <taxon>Nocardiopsidaceae</taxon>
        <taxon>Nocardiopsis</taxon>
    </lineage>
</organism>
<evidence type="ECO:0000313" key="2">
    <source>
        <dbReference type="Proteomes" id="UP000806528"/>
    </source>
</evidence>
<sequence>MPGAPRARLRGHRTPPGVCRLAQQIAEVLVGQRTPESLSPALTVPVREQLRTLRSGLACCTAPRLDKVFHQSPAPHQVEASAVVGCRCRRRVFAFRAVTHQGRWVCSQLETDLRAPRARR</sequence>
<keyword evidence="2" id="KW-1185">Reference proteome</keyword>
<reference evidence="1 2" key="1">
    <citation type="submission" date="2020-09" db="EMBL/GenBank/DDBJ databases">
        <title>Diversity and distribution of actinomycetes associated with coral in the coast of Hainan.</title>
        <authorList>
            <person name="Li F."/>
        </authorList>
    </citation>
    <scope>NUCLEOTIDE SEQUENCE [LARGE SCALE GENOMIC DNA]</scope>
    <source>
        <strain evidence="1 2">HNM0947</strain>
    </source>
</reference>
<dbReference type="EMBL" id="JADBGI010000002">
    <property type="protein sequence ID" value="MBE2997495.1"/>
    <property type="molecule type" value="Genomic_DNA"/>
</dbReference>
<dbReference type="RefSeq" id="WP_193120164.1">
    <property type="nucleotide sequence ID" value="NZ_JADBGI010000002.1"/>
</dbReference>
<dbReference type="Proteomes" id="UP000806528">
    <property type="component" value="Unassembled WGS sequence"/>
</dbReference>
<name>A0ABR9P106_9ACTN</name>
<comment type="caution">
    <text evidence="1">The sequence shown here is derived from an EMBL/GenBank/DDBJ whole genome shotgun (WGS) entry which is preliminary data.</text>
</comment>
<dbReference type="InterPro" id="IPR045596">
    <property type="entry name" value="DUF6459"/>
</dbReference>
<proteinExistence type="predicted"/>
<evidence type="ECO:0000313" key="1">
    <source>
        <dbReference type="EMBL" id="MBE2997495.1"/>
    </source>
</evidence>
<dbReference type="Pfam" id="PF20060">
    <property type="entry name" value="DUF6459"/>
    <property type="match status" value="1"/>
</dbReference>
<accession>A0ABR9P106</accession>